<keyword evidence="3" id="KW-0238">DNA-binding</keyword>
<evidence type="ECO:0000259" key="8">
    <source>
        <dbReference type="PROSITE" id="PS50931"/>
    </source>
</evidence>
<dbReference type="InterPro" id="IPR036388">
    <property type="entry name" value="WH-like_DNA-bd_sf"/>
</dbReference>
<evidence type="ECO:0000256" key="1">
    <source>
        <dbReference type="ARBA" id="ARBA00009437"/>
    </source>
</evidence>
<gene>
    <name evidence="9" type="ORF">EPK99_04795</name>
</gene>
<comment type="caution">
    <text evidence="9">The sequence shown here is derived from an EMBL/GenBank/DDBJ whole genome shotgun (WGS) entry which is preliminary data.</text>
</comment>
<comment type="function">
    <text evidence="5">Transcriptional regulator of the ttuABCDE tartrate utilization operon.</text>
</comment>
<keyword evidence="4" id="KW-0804">Transcription</keyword>
<name>A0A3S3RLS9_9HYPH</name>
<dbReference type="AlphaFoldDB" id="A0A3S3RLS9"/>
<dbReference type="Gene3D" id="1.10.10.10">
    <property type="entry name" value="Winged helix-like DNA-binding domain superfamily/Winged helix DNA-binding domain"/>
    <property type="match status" value="1"/>
</dbReference>
<dbReference type="EMBL" id="SBIP01000001">
    <property type="protein sequence ID" value="RWX81596.1"/>
    <property type="molecule type" value="Genomic_DNA"/>
</dbReference>
<dbReference type="GO" id="GO:0000976">
    <property type="term" value="F:transcription cis-regulatory region binding"/>
    <property type="evidence" value="ECO:0007669"/>
    <property type="project" value="TreeGrafter"/>
</dbReference>
<dbReference type="RefSeq" id="WP_128441578.1">
    <property type="nucleotide sequence ID" value="NZ_SBIP01000001.1"/>
</dbReference>
<dbReference type="InterPro" id="IPR000847">
    <property type="entry name" value="LysR_HTH_N"/>
</dbReference>
<comment type="similarity">
    <text evidence="1">Belongs to the LysR transcriptional regulatory family.</text>
</comment>
<keyword evidence="2" id="KW-0805">Transcription regulation</keyword>
<dbReference type="PRINTS" id="PR00039">
    <property type="entry name" value="HTHLYSR"/>
</dbReference>
<dbReference type="SUPFAM" id="SSF46785">
    <property type="entry name" value="Winged helix' DNA-binding domain"/>
    <property type="match status" value="1"/>
</dbReference>
<evidence type="ECO:0000256" key="5">
    <source>
        <dbReference type="ARBA" id="ARBA00054626"/>
    </source>
</evidence>
<reference evidence="9 10" key="1">
    <citation type="submission" date="2019-01" db="EMBL/GenBank/DDBJ databases">
        <title>The draft genome of Rhizobium sp. 24NR.</title>
        <authorList>
            <person name="Liu L."/>
            <person name="Liang L."/>
            <person name="Shi S."/>
            <person name="Xu L."/>
            <person name="Wang X."/>
            <person name="Li L."/>
            <person name="Zhang X."/>
        </authorList>
    </citation>
    <scope>NUCLEOTIDE SEQUENCE [LARGE SCALE GENOMIC DNA]</scope>
    <source>
        <strain evidence="9 10">24NR</strain>
    </source>
</reference>
<sequence>MLDGLQLDHLRTFVAAVDEGSFSAAGRKIGRAQSVVSQAIANLEGQLGLSLFERIGRYPELTPAGRGLLASARQIVRDSDTLKASARRLSEGLEPFLSIVIDVMFPQALLTEVVGDFAVQFPTTPLRLHVEALGAVAELVVNGRCSAGVMGTYPLIPPSLTSERLFAVEMATVVAPGHPLARWQGPIPLELAEAETQLVLTDRSELTRGIDLGVQSKNTWRLSDLGAKQSFLVAGLGWGHMPLPMVASDLAEGRLVQIKLEGPGPGILPMRAIYKADAMPGPAGRWLLDRIGAAGSGSS</sequence>
<accession>A0A3S3RLS9</accession>
<dbReference type="Pfam" id="PF00126">
    <property type="entry name" value="HTH_1"/>
    <property type="match status" value="1"/>
</dbReference>
<keyword evidence="10" id="KW-1185">Reference proteome</keyword>
<evidence type="ECO:0000313" key="9">
    <source>
        <dbReference type="EMBL" id="RWX81596.1"/>
    </source>
</evidence>
<organism evidence="9 10">
    <name type="scientific">Neorhizobium lilium</name>
    <dbReference type="NCBI Taxonomy" id="2503024"/>
    <lineage>
        <taxon>Bacteria</taxon>
        <taxon>Pseudomonadati</taxon>
        <taxon>Pseudomonadota</taxon>
        <taxon>Alphaproteobacteria</taxon>
        <taxon>Hyphomicrobiales</taxon>
        <taxon>Rhizobiaceae</taxon>
        <taxon>Rhizobium/Agrobacterium group</taxon>
        <taxon>Neorhizobium</taxon>
    </lineage>
</organism>
<dbReference type="FunFam" id="1.10.10.10:FF:000001">
    <property type="entry name" value="LysR family transcriptional regulator"/>
    <property type="match status" value="1"/>
</dbReference>
<dbReference type="PROSITE" id="PS50931">
    <property type="entry name" value="HTH_LYSR"/>
    <property type="match status" value="1"/>
</dbReference>
<proteinExistence type="inferred from homology"/>
<dbReference type="SUPFAM" id="SSF53850">
    <property type="entry name" value="Periplasmic binding protein-like II"/>
    <property type="match status" value="1"/>
</dbReference>
<dbReference type="InterPro" id="IPR036390">
    <property type="entry name" value="WH_DNA-bd_sf"/>
</dbReference>
<evidence type="ECO:0000313" key="10">
    <source>
        <dbReference type="Proteomes" id="UP000287687"/>
    </source>
</evidence>
<dbReference type="OrthoDB" id="196624at2"/>
<dbReference type="Proteomes" id="UP000287687">
    <property type="component" value="Unassembled WGS sequence"/>
</dbReference>
<dbReference type="PANTHER" id="PTHR30126">
    <property type="entry name" value="HTH-TYPE TRANSCRIPTIONAL REGULATOR"/>
    <property type="match status" value="1"/>
</dbReference>
<dbReference type="PANTHER" id="PTHR30126:SF91">
    <property type="entry name" value="LYSR FAMILY TRANSCRIPTIONAL REGULATOR"/>
    <property type="match status" value="1"/>
</dbReference>
<protein>
    <recommendedName>
        <fullName evidence="6">HTH-type transcriptional regulator TtuA</fullName>
    </recommendedName>
    <alternativeName>
        <fullName evidence="7">Tartrate utilization transcriptional regulator</fullName>
    </alternativeName>
</protein>
<feature type="domain" description="HTH lysR-type" evidence="8">
    <location>
        <begin position="5"/>
        <end position="62"/>
    </location>
</feature>
<evidence type="ECO:0000256" key="4">
    <source>
        <dbReference type="ARBA" id="ARBA00023163"/>
    </source>
</evidence>
<evidence type="ECO:0000256" key="7">
    <source>
        <dbReference type="ARBA" id="ARBA00083243"/>
    </source>
</evidence>
<evidence type="ECO:0000256" key="3">
    <source>
        <dbReference type="ARBA" id="ARBA00023125"/>
    </source>
</evidence>
<dbReference type="Gene3D" id="3.40.190.290">
    <property type="match status" value="1"/>
</dbReference>
<dbReference type="GO" id="GO:0003700">
    <property type="term" value="F:DNA-binding transcription factor activity"/>
    <property type="evidence" value="ECO:0007669"/>
    <property type="project" value="InterPro"/>
</dbReference>
<evidence type="ECO:0000256" key="6">
    <source>
        <dbReference type="ARBA" id="ARBA00067332"/>
    </source>
</evidence>
<dbReference type="InterPro" id="IPR005119">
    <property type="entry name" value="LysR_subst-bd"/>
</dbReference>
<dbReference type="Pfam" id="PF03466">
    <property type="entry name" value="LysR_substrate"/>
    <property type="match status" value="1"/>
</dbReference>
<evidence type="ECO:0000256" key="2">
    <source>
        <dbReference type="ARBA" id="ARBA00023015"/>
    </source>
</evidence>